<dbReference type="HOGENOM" id="CLU_3343064_0_0_6"/>
<evidence type="ECO:0000313" key="1">
    <source>
        <dbReference type="EMBL" id="ACR69942.1"/>
    </source>
</evidence>
<dbReference type="KEGG" id="eic:NT01EI_2775"/>
<organism evidence="1 2">
    <name type="scientific">Edwardsiella ictaluri (strain 93-146)</name>
    <dbReference type="NCBI Taxonomy" id="634503"/>
    <lineage>
        <taxon>Bacteria</taxon>
        <taxon>Pseudomonadati</taxon>
        <taxon>Pseudomonadota</taxon>
        <taxon>Gammaproteobacteria</taxon>
        <taxon>Enterobacterales</taxon>
        <taxon>Hafniaceae</taxon>
        <taxon>Edwardsiella</taxon>
    </lineage>
</organism>
<dbReference type="AlphaFoldDB" id="C5BAH2"/>
<reference evidence="1 2" key="2">
    <citation type="journal article" date="2012" name="J. Bacteriol.">
        <title>Genome Sequence of Edwardsiella ictaluri 93-146, a Strain Associated with a Natural Channel Catfish Outbreak of Enteric Septicemia of Catfish.</title>
        <authorList>
            <person name="Williams M.L."/>
            <person name="Gillaspy A.F."/>
            <person name="Dyer D.W."/>
            <person name="Thune R.L."/>
            <person name="Waldbieser G.C."/>
            <person name="Schuster S.C."/>
            <person name="Gipson J."/>
            <person name="Zaitshik J."/>
            <person name="Landry C."/>
            <person name="Banes M.M."/>
            <person name="Lawrence M.L."/>
        </authorList>
    </citation>
    <scope>NUCLEOTIDE SEQUENCE [LARGE SCALE GENOMIC DNA]</scope>
    <source>
        <strain evidence="1 2">93-146</strain>
    </source>
</reference>
<dbReference type="EMBL" id="CP001600">
    <property type="protein sequence ID" value="ACR69942.1"/>
    <property type="molecule type" value="Genomic_DNA"/>
</dbReference>
<name>C5BAH2_EDWI9</name>
<evidence type="ECO:0000313" key="2">
    <source>
        <dbReference type="Proteomes" id="UP000001485"/>
    </source>
</evidence>
<protein>
    <submittedName>
        <fullName evidence="1">Uncharacterized protein</fullName>
    </submittedName>
</protein>
<sequence length="37" mass="4320">MIVKPLTEVVNSSHKITKNQHIINEEILFQANFLQIE</sequence>
<accession>C5BAH2</accession>
<proteinExistence type="predicted"/>
<gene>
    <name evidence="1" type="ordered locus">NT01EI_2775</name>
</gene>
<reference evidence="2" key="1">
    <citation type="submission" date="2009-03" db="EMBL/GenBank/DDBJ databases">
        <title>Complete genome sequence of Edwardsiella ictaluri 93-146.</title>
        <authorList>
            <person name="Williams M.L."/>
            <person name="Gillaspy A.F."/>
            <person name="Dyer D.W."/>
            <person name="Thune R.L."/>
            <person name="Waldbieser G.C."/>
            <person name="Schuster S.C."/>
            <person name="Gipson J."/>
            <person name="Zaitshik J."/>
            <person name="Landry C."/>
            <person name="Lawrence M.L."/>
        </authorList>
    </citation>
    <scope>NUCLEOTIDE SEQUENCE [LARGE SCALE GENOMIC DNA]</scope>
    <source>
        <strain evidence="2">93-146</strain>
    </source>
</reference>
<dbReference type="Proteomes" id="UP000001485">
    <property type="component" value="Chromosome"/>
</dbReference>